<comment type="similarity">
    <text evidence="6">Belongs to the ABC-4 integral membrane protein family.</text>
</comment>
<feature type="transmembrane region" description="Helical" evidence="7">
    <location>
        <begin position="281"/>
        <end position="306"/>
    </location>
</feature>
<keyword evidence="2" id="KW-1003">Cell membrane</keyword>
<evidence type="ECO:0000256" key="6">
    <source>
        <dbReference type="ARBA" id="ARBA00038076"/>
    </source>
</evidence>
<reference evidence="11" key="1">
    <citation type="submission" date="2015-07" db="EMBL/GenBank/DDBJ databases">
        <title>Complete genome sequence and phylogenetic analysis of Limnochorda pilosa.</title>
        <authorList>
            <person name="Watanabe M."/>
            <person name="Kojima H."/>
            <person name="Fukui M."/>
        </authorList>
    </citation>
    <scope>NUCLEOTIDE SEQUENCE [LARGE SCALE GENOMIC DNA]</scope>
    <source>
        <strain evidence="11">HC45</strain>
    </source>
</reference>
<evidence type="ECO:0000256" key="7">
    <source>
        <dbReference type="SAM" id="Phobius"/>
    </source>
</evidence>
<evidence type="ECO:0000256" key="2">
    <source>
        <dbReference type="ARBA" id="ARBA00022475"/>
    </source>
</evidence>
<dbReference type="Pfam" id="PF02687">
    <property type="entry name" value="FtsX"/>
    <property type="match status" value="1"/>
</dbReference>
<dbReference type="STRING" id="1555112.LIP_2887"/>
<dbReference type="OrthoDB" id="9770036at2"/>
<accession>A0A0K2SNP3</accession>
<comment type="subcellular location">
    <subcellularLocation>
        <location evidence="1">Cell membrane</location>
        <topology evidence="1">Multi-pass membrane protein</topology>
    </subcellularLocation>
</comment>
<feature type="domain" description="MacB-like periplasmic core" evidence="9">
    <location>
        <begin position="21"/>
        <end position="245"/>
    </location>
</feature>
<dbReference type="InterPro" id="IPR050250">
    <property type="entry name" value="Macrolide_Exporter_MacB"/>
</dbReference>
<feature type="transmembrane region" description="Helical" evidence="7">
    <location>
        <begin position="21"/>
        <end position="42"/>
    </location>
</feature>
<name>A0A0K2SNP3_LIMPI</name>
<dbReference type="PANTHER" id="PTHR30572">
    <property type="entry name" value="MEMBRANE COMPONENT OF TRANSPORTER-RELATED"/>
    <property type="match status" value="1"/>
</dbReference>
<keyword evidence="5 7" id="KW-0472">Membrane</keyword>
<evidence type="ECO:0000313" key="10">
    <source>
        <dbReference type="EMBL" id="BAS28716.1"/>
    </source>
</evidence>
<proteinExistence type="inferred from homology"/>
<dbReference type="PANTHER" id="PTHR30572:SF4">
    <property type="entry name" value="ABC TRANSPORTER PERMEASE YTRF"/>
    <property type="match status" value="1"/>
</dbReference>
<evidence type="ECO:0000256" key="1">
    <source>
        <dbReference type="ARBA" id="ARBA00004651"/>
    </source>
</evidence>
<evidence type="ECO:0000259" key="8">
    <source>
        <dbReference type="Pfam" id="PF02687"/>
    </source>
</evidence>
<protein>
    <submittedName>
        <fullName evidence="10">Multidrug ABC transporter substrate-binding protein</fullName>
    </submittedName>
</protein>
<dbReference type="GO" id="GO:0022857">
    <property type="term" value="F:transmembrane transporter activity"/>
    <property type="evidence" value="ECO:0007669"/>
    <property type="project" value="TreeGrafter"/>
</dbReference>
<dbReference type="InterPro" id="IPR003838">
    <property type="entry name" value="ABC3_permease_C"/>
</dbReference>
<organism evidence="10 11">
    <name type="scientific">Limnochorda pilosa</name>
    <dbReference type="NCBI Taxonomy" id="1555112"/>
    <lineage>
        <taxon>Bacteria</taxon>
        <taxon>Bacillati</taxon>
        <taxon>Bacillota</taxon>
        <taxon>Limnochordia</taxon>
        <taxon>Limnochordales</taxon>
        <taxon>Limnochordaceae</taxon>
        <taxon>Limnochorda</taxon>
    </lineage>
</organism>
<dbReference type="EMBL" id="AP014924">
    <property type="protein sequence ID" value="BAS28716.1"/>
    <property type="molecule type" value="Genomic_DNA"/>
</dbReference>
<sequence>MSLFESVRMALASLSANKLRSFLTMLGVIIGVASVVGLVSIGQGASRSVTEQIASLGSDLITISPGRWQRGVPGAPAPTRGSVQILTLQHMLELRDAHLPGVRSVSAEMSGNLTVAWERESTSTSVVGTTPEYVEQLNWEVAQGRFLLPEEVEGVARVAVLGDVAAEDLFGDSGASPIGATIRIRDVPFTVVGVMTPRTQGFFSMGDRVLVPITTAQKRLFGRNTVGSIQVSSLGTEWTPLAEQALTNFMVQTLNSEEEFVLTSQQEILETVAQTTGTLTLLLAGITGISLLVGGIGIMNIMLVSVTERTREIGVRKALGAKSRHVLTQFLVESVTLSGLGGVVGVLVGAGAGWYLARAGQWALAVEPLTVGLALGFAVAVGLFFGVYPAFRAARLDPIEALRYE</sequence>
<evidence type="ECO:0000313" key="11">
    <source>
        <dbReference type="Proteomes" id="UP000065807"/>
    </source>
</evidence>
<evidence type="ECO:0000256" key="4">
    <source>
        <dbReference type="ARBA" id="ARBA00022989"/>
    </source>
</evidence>
<dbReference type="GO" id="GO:0005886">
    <property type="term" value="C:plasma membrane"/>
    <property type="evidence" value="ECO:0007669"/>
    <property type="project" value="UniProtKB-SubCell"/>
</dbReference>
<gene>
    <name evidence="10" type="ORF">LIP_2887</name>
</gene>
<feature type="domain" description="ABC3 transporter permease C-terminal" evidence="8">
    <location>
        <begin position="286"/>
        <end position="398"/>
    </location>
</feature>
<feature type="transmembrane region" description="Helical" evidence="7">
    <location>
        <begin position="327"/>
        <end position="357"/>
    </location>
</feature>
<keyword evidence="3 7" id="KW-0812">Transmembrane</keyword>
<dbReference type="AlphaFoldDB" id="A0A0K2SNP3"/>
<reference evidence="11" key="2">
    <citation type="journal article" date="2016" name="Int. J. Syst. Evol. Microbiol.">
        <title>Complete genome sequence and cell structure of Limnochorda pilosa, a Gram-negative spore-former within the phylum Firmicutes.</title>
        <authorList>
            <person name="Watanabe M."/>
            <person name="Kojima H."/>
            <person name="Fukui M."/>
        </authorList>
    </citation>
    <scope>NUCLEOTIDE SEQUENCE [LARGE SCALE GENOMIC DNA]</scope>
    <source>
        <strain evidence="11">HC45</strain>
    </source>
</reference>
<evidence type="ECO:0000259" key="9">
    <source>
        <dbReference type="Pfam" id="PF12704"/>
    </source>
</evidence>
<dbReference type="KEGG" id="lpil:LIP_2887"/>
<keyword evidence="11" id="KW-1185">Reference proteome</keyword>
<dbReference type="RefSeq" id="WP_068139477.1">
    <property type="nucleotide sequence ID" value="NZ_AP014924.1"/>
</dbReference>
<keyword evidence="4 7" id="KW-1133">Transmembrane helix</keyword>
<feature type="transmembrane region" description="Helical" evidence="7">
    <location>
        <begin position="369"/>
        <end position="391"/>
    </location>
</feature>
<dbReference type="Pfam" id="PF12704">
    <property type="entry name" value="MacB_PCD"/>
    <property type="match status" value="1"/>
</dbReference>
<dbReference type="Proteomes" id="UP000065807">
    <property type="component" value="Chromosome"/>
</dbReference>
<evidence type="ECO:0000256" key="3">
    <source>
        <dbReference type="ARBA" id="ARBA00022692"/>
    </source>
</evidence>
<dbReference type="InterPro" id="IPR025857">
    <property type="entry name" value="MacB_PCD"/>
</dbReference>
<evidence type="ECO:0000256" key="5">
    <source>
        <dbReference type="ARBA" id="ARBA00023136"/>
    </source>
</evidence>